<dbReference type="PANTHER" id="PTHR43066:SF11">
    <property type="entry name" value="PEPTIDASE S54 RHOMBOID DOMAIN-CONTAINING PROTEIN"/>
    <property type="match status" value="1"/>
</dbReference>
<keyword evidence="8" id="KW-1185">Reference proteome</keyword>
<dbReference type="Pfam" id="PF01694">
    <property type="entry name" value="Rhomboid"/>
    <property type="match status" value="1"/>
</dbReference>
<evidence type="ECO:0000256" key="3">
    <source>
        <dbReference type="ARBA" id="ARBA00022989"/>
    </source>
</evidence>
<dbReference type="Proteomes" id="UP000190852">
    <property type="component" value="Unassembled WGS sequence"/>
</dbReference>
<feature type="transmembrane region" description="Helical" evidence="5">
    <location>
        <begin position="211"/>
        <end position="228"/>
    </location>
</feature>
<feature type="transmembrane region" description="Helical" evidence="5">
    <location>
        <begin position="21"/>
        <end position="44"/>
    </location>
</feature>
<organism evidence="7 8">
    <name type="scientific">Parabacteroides chartae</name>
    <dbReference type="NCBI Taxonomy" id="1037355"/>
    <lineage>
        <taxon>Bacteria</taxon>
        <taxon>Pseudomonadati</taxon>
        <taxon>Bacteroidota</taxon>
        <taxon>Bacteroidia</taxon>
        <taxon>Bacteroidales</taxon>
        <taxon>Tannerellaceae</taxon>
        <taxon>Parabacteroides</taxon>
    </lineage>
</organism>
<evidence type="ECO:0000313" key="7">
    <source>
        <dbReference type="EMBL" id="SKB40335.1"/>
    </source>
</evidence>
<dbReference type="Gene3D" id="1.20.1540.10">
    <property type="entry name" value="Rhomboid-like"/>
    <property type="match status" value="1"/>
</dbReference>
<dbReference type="SUPFAM" id="SSF144091">
    <property type="entry name" value="Rhomboid-like"/>
    <property type="match status" value="1"/>
</dbReference>
<dbReference type="InterPro" id="IPR022764">
    <property type="entry name" value="Peptidase_S54_rhomboid_dom"/>
</dbReference>
<dbReference type="GO" id="GO:0006508">
    <property type="term" value="P:proteolysis"/>
    <property type="evidence" value="ECO:0007669"/>
    <property type="project" value="UniProtKB-KW"/>
</dbReference>
<evidence type="ECO:0000313" key="8">
    <source>
        <dbReference type="Proteomes" id="UP000190852"/>
    </source>
</evidence>
<dbReference type="PANTHER" id="PTHR43066">
    <property type="entry name" value="RHOMBOID-RELATED PROTEIN"/>
    <property type="match status" value="1"/>
</dbReference>
<dbReference type="AlphaFoldDB" id="A0A1T5AZD4"/>
<keyword evidence="7" id="KW-0645">Protease</keyword>
<accession>A0A1T5AZD4</accession>
<reference evidence="8" key="1">
    <citation type="submission" date="2017-02" db="EMBL/GenBank/DDBJ databases">
        <authorList>
            <person name="Varghese N."/>
            <person name="Submissions S."/>
        </authorList>
    </citation>
    <scope>NUCLEOTIDE SEQUENCE [LARGE SCALE GENOMIC DNA]</scope>
    <source>
        <strain evidence="8">DSM 24967</strain>
    </source>
</reference>
<evidence type="ECO:0000256" key="4">
    <source>
        <dbReference type="ARBA" id="ARBA00023136"/>
    </source>
</evidence>
<keyword evidence="4 5" id="KW-0472">Membrane</keyword>
<feature type="transmembrane region" description="Helical" evidence="5">
    <location>
        <begin position="98"/>
        <end position="119"/>
    </location>
</feature>
<evidence type="ECO:0000256" key="2">
    <source>
        <dbReference type="ARBA" id="ARBA00022692"/>
    </source>
</evidence>
<keyword evidence="2 5" id="KW-0812">Transmembrane</keyword>
<dbReference type="EMBL" id="FUYQ01000005">
    <property type="protein sequence ID" value="SKB40335.1"/>
    <property type="molecule type" value="Genomic_DNA"/>
</dbReference>
<dbReference type="GO" id="GO:0004252">
    <property type="term" value="F:serine-type endopeptidase activity"/>
    <property type="evidence" value="ECO:0007669"/>
    <property type="project" value="InterPro"/>
</dbReference>
<name>A0A1T5AZD4_9BACT</name>
<keyword evidence="7" id="KW-0378">Hydrolase</keyword>
<comment type="subcellular location">
    <subcellularLocation>
        <location evidence="1">Membrane</location>
        <topology evidence="1">Multi-pass membrane protein</topology>
    </subcellularLocation>
</comment>
<feature type="transmembrane region" description="Helical" evidence="5">
    <location>
        <begin position="64"/>
        <end position="86"/>
    </location>
</feature>
<evidence type="ECO:0000259" key="6">
    <source>
        <dbReference type="Pfam" id="PF01694"/>
    </source>
</evidence>
<evidence type="ECO:0000256" key="1">
    <source>
        <dbReference type="ARBA" id="ARBA00004141"/>
    </source>
</evidence>
<sequence length="240" mass="27489">MINQEGSGFLSRIPVVTKNIIIINLLFWMASIVLPRIGIDLIHIGGLHFPWATDFYAFQFISYMFLHDTSSLSHVFFNMFAVYMFGRVLENVWGPKRFLIFYIVSGLGAAVVQEAVWFFNLRELVFASQDYINLNGEQIISKSEYMNYFVTIGASGSVFGILLAFGMLFPNVPLYLMFIPVPIKAKYFVVFYGLAELFMGVANFGGDNVAHFAHLGGMLFGYFLIRYWRKNDNDNGRFYI</sequence>
<feature type="transmembrane region" description="Helical" evidence="5">
    <location>
        <begin position="148"/>
        <end position="175"/>
    </location>
</feature>
<keyword evidence="3 5" id="KW-1133">Transmembrane helix</keyword>
<proteinExistence type="predicted"/>
<gene>
    <name evidence="7" type="ORF">SAMN05660349_00941</name>
</gene>
<dbReference type="InterPro" id="IPR035952">
    <property type="entry name" value="Rhomboid-like_sf"/>
</dbReference>
<protein>
    <submittedName>
        <fullName evidence="7">Membrane associated serine protease, rhomboid family</fullName>
    </submittedName>
</protein>
<feature type="domain" description="Peptidase S54 rhomboid" evidence="6">
    <location>
        <begin position="58"/>
        <end position="227"/>
    </location>
</feature>
<evidence type="ECO:0000256" key="5">
    <source>
        <dbReference type="SAM" id="Phobius"/>
    </source>
</evidence>
<dbReference type="RefSeq" id="WP_079682619.1">
    <property type="nucleotide sequence ID" value="NZ_FUYQ01000005.1"/>
</dbReference>
<dbReference type="GO" id="GO:0016020">
    <property type="term" value="C:membrane"/>
    <property type="evidence" value="ECO:0007669"/>
    <property type="project" value="UniProtKB-SubCell"/>
</dbReference>